<dbReference type="AlphaFoldDB" id="A0AAN7W5I4"/>
<organism evidence="1 2">
    <name type="scientific">Elasticomyces elasticus</name>
    <dbReference type="NCBI Taxonomy" id="574655"/>
    <lineage>
        <taxon>Eukaryota</taxon>
        <taxon>Fungi</taxon>
        <taxon>Dikarya</taxon>
        <taxon>Ascomycota</taxon>
        <taxon>Pezizomycotina</taxon>
        <taxon>Dothideomycetes</taxon>
        <taxon>Dothideomycetidae</taxon>
        <taxon>Mycosphaerellales</taxon>
        <taxon>Teratosphaeriaceae</taxon>
        <taxon>Elasticomyces</taxon>
    </lineage>
</organism>
<proteinExistence type="predicted"/>
<accession>A0AAN7W5I4</accession>
<gene>
    <name evidence="1" type="ORF">LTR97_007789</name>
</gene>
<dbReference type="Proteomes" id="UP001310594">
    <property type="component" value="Unassembled WGS sequence"/>
</dbReference>
<reference evidence="1" key="1">
    <citation type="submission" date="2023-08" db="EMBL/GenBank/DDBJ databases">
        <title>Black Yeasts Isolated from many extreme environments.</title>
        <authorList>
            <person name="Coleine C."/>
            <person name="Stajich J.E."/>
            <person name="Selbmann L."/>
        </authorList>
    </citation>
    <scope>NUCLEOTIDE SEQUENCE</scope>
    <source>
        <strain evidence="1">CCFEE 5810</strain>
    </source>
</reference>
<comment type="caution">
    <text evidence="1">The sequence shown here is derived from an EMBL/GenBank/DDBJ whole genome shotgun (WGS) entry which is preliminary data.</text>
</comment>
<name>A0AAN7W5I4_9PEZI</name>
<sequence length="119" mass="14042">MFFKRFFNLELSPETPEHLKAKREMKQEIYKEQYKQDMFERRRKFLERGSLNLAVNIMNPHPVCQGRHSTWLDHQCVVAQLTQQHEQVMKKLEEMDAKIERVAGCKCGENGDKTSSTGL</sequence>
<evidence type="ECO:0000313" key="1">
    <source>
        <dbReference type="EMBL" id="KAK5696487.1"/>
    </source>
</evidence>
<evidence type="ECO:0000313" key="2">
    <source>
        <dbReference type="Proteomes" id="UP001310594"/>
    </source>
</evidence>
<protein>
    <submittedName>
        <fullName evidence="1">Uncharacterized protein</fullName>
    </submittedName>
</protein>
<dbReference type="EMBL" id="JAVRQU010000012">
    <property type="protein sequence ID" value="KAK5696487.1"/>
    <property type="molecule type" value="Genomic_DNA"/>
</dbReference>